<comment type="caution">
    <text evidence="4">The sequence shown here is derived from an EMBL/GenBank/DDBJ whole genome shotgun (WGS) entry which is preliminary data.</text>
</comment>
<dbReference type="PROSITE" id="PS50088">
    <property type="entry name" value="ANK_REPEAT"/>
    <property type="match status" value="2"/>
</dbReference>
<dbReference type="PANTHER" id="PTHR10039:SF5">
    <property type="entry name" value="NACHT DOMAIN-CONTAINING PROTEIN"/>
    <property type="match status" value="1"/>
</dbReference>
<sequence length="804" mass="90103">MNDRSNSIGIPAGGTCEWLLKHREWKRWLSCDRGLLWIKGNPGSGKSTLLRYTLHHLKGTKGVAKDLILSFFFHGRGGHDDRLQRDPLGLFRSLLHQVLTQVPDALAQLVATFEQRCDGIGEVGEKWDWDVDELRKFFEWSILEVLESRHVWLFVDALDECGEENAKILIRHFKSLLQGPSAARSKVHICFTCRHYPVQYGHGGFDVCVERENSQDILTYVQAQLSEFEGRTTFPLPDLITKNANGLFIWARLVVDQILDLELGQDLTEVNDKIKETIDSIPQDLYELYLGYVHSMEKSPASLRLMQWICCSQRALSLGELRWAMLVGADCPYKSLRECQSTAGYKELEDDAAVERRVKVLSRGLVETVPSSNTQIVQFIHQSVKDFFDDKGLLALGNTCRAGNTQGRASSATGLAHYQLSRTCIRYLAMEDVTGQVQSSTRADRDRLLSDFPLLDYATRSWIAHVRASEMNKICQKDLLYHFGWPSEHVVRHWARTFRILAPFSLDAPPDGVRLAHIVSRYHLATPLQMIMERKDQADVDARDAYRRTPLLYAAERGHEAVVKDLLETGKVNINAQDSLGASPLHWAAVRGHTAIMSLLLENGADIEAKDRGGCTPLAWAIQSGLESSVEVLLAQDLALNYEYTLPHAAQFLPYGGFTVVFCGVGSQMTPDRRRLRACWMPDEKEESHWVCRVMDRPSLGSRAKAILLGVVSGGKDWNPPVMGSGIGNGHQNLRGVRSTYGDRTPLLRAVELGKHSFVLMLLGKGAMPDFQGSHGWSPLSLAKDKGDETLVKLLEAHLTSPTA</sequence>
<evidence type="ECO:0000256" key="2">
    <source>
        <dbReference type="PROSITE-ProRule" id="PRU00023"/>
    </source>
</evidence>
<dbReference type="Pfam" id="PF12796">
    <property type="entry name" value="Ank_2"/>
    <property type="match status" value="1"/>
</dbReference>
<dbReference type="SUPFAM" id="SSF52540">
    <property type="entry name" value="P-loop containing nucleoside triphosphate hydrolases"/>
    <property type="match status" value="1"/>
</dbReference>
<keyword evidence="1" id="KW-0677">Repeat</keyword>
<dbReference type="InterPro" id="IPR002110">
    <property type="entry name" value="Ankyrin_rpt"/>
</dbReference>
<accession>A0A086TEE5</accession>
<dbReference type="PANTHER" id="PTHR10039">
    <property type="entry name" value="AMELOGENIN"/>
    <property type="match status" value="1"/>
</dbReference>
<evidence type="ECO:0000256" key="1">
    <source>
        <dbReference type="ARBA" id="ARBA00022737"/>
    </source>
</evidence>
<dbReference type="PRINTS" id="PR01415">
    <property type="entry name" value="ANKYRIN"/>
</dbReference>
<dbReference type="SUPFAM" id="SSF48403">
    <property type="entry name" value="Ankyrin repeat"/>
    <property type="match status" value="1"/>
</dbReference>
<dbReference type="InterPro" id="IPR027417">
    <property type="entry name" value="P-loop_NTPase"/>
</dbReference>
<feature type="repeat" description="ANK" evidence="2">
    <location>
        <begin position="546"/>
        <end position="570"/>
    </location>
</feature>
<keyword evidence="5" id="KW-1185">Reference proteome</keyword>
<evidence type="ECO:0000259" key="3">
    <source>
        <dbReference type="Pfam" id="PF24883"/>
    </source>
</evidence>
<dbReference type="PROSITE" id="PS50297">
    <property type="entry name" value="ANK_REP_REGION"/>
    <property type="match status" value="2"/>
</dbReference>
<dbReference type="Proteomes" id="UP000029964">
    <property type="component" value="Unassembled WGS sequence"/>
</dbReference>
<dbReference type="InterPro" id="IPR056884">
    <property type="entry name" value="NPHP3-like_N"/>
</dbReference>
<proteinExistence type="predicted"/>
<name>A0A086TEE5_HAPC1</name>
<dbReference type="HOGENOM" id="CLU_000288_34_14_1"/>
<reference evidence="5" key="1">
    <citation type="journal article" date="2014" name="Genome Announc.">
        <title>Genome sequence and annotation of Acremonium chrysogenum, producer of the beta-lactam antibiotic cephalosporin C.</title>
        <authorList>
            <person name="Terfehr D."/>
            <person name="Dahlmann T.A."/>
            <person name="Specht T."/>
            <person name="Zadra I."/>
            <person name="Kuernsteiner H."/>
            <person name="Kueck U."/>
        </authorList>
    </citation>
    <scope>NUCLEOTIDE SEQUENCE [LARGE SCALE GENOMIC DNA]</scope>
    <source>
        <strain evidence="5">ATCC 11550 / CBS 779.69 / DSM 880 / IAM 14645 / JCM 23072 / IMI 49137</strain>
    </source>
</reference>
<keyword evidence="2" id="KW-0040">ANK repeat</keyword>
<dbReference type="SMART" id="SM00248">
    <property type="entry name" value="ANK"/>
    <property type="match status" value="5"/>
</dbReference>
<dbReference type="InterPro" id="IPR036770">
    <property type="entry name" value="Ankyrin_rpt-contain_sf"/>
</dbReference>
<dbReference type="AlphaFoldDB" id="A0A086TEE5"/>
<evidence type="ECO:0000313" key="5">
    <source>
        <dbReference type="Proteomes" id="UP000029964"/>
    </source>
</evidence>
<feature type="domain" description="Nephrocystin 3-like N-terminal" evidence="3">
    <location>
        <begin position="14"/>
        <end position="194"/>
    </location>
</feature>
<dbReference type="OrthoDB" id="7464126at2759"/>
<dbReference type="STRING" id="857340.A0A086TEE5"/>
<dbReference type="Pfam" id="PF24883">
    <property type="entry name" value="NPHP3_N"/>
    <property type="match status" value="1"/>
</dbReference>
<dbReference type="Gene3D" id="1.25.40.20">
    <property type="entry name" value="Ankyrin repeat-containing domain"/>
    <property type="match status" value="2"/>
</dbReference>
<dbReference type="Gene3D" id="3.40.50.300">
    <property type="entry name" value="P-loop containing nucleotide triphosphate hydrolases"/>
    <property type="match status" value="1"/>
</dbReference>
<evidence type="ECO:0000313" key="4">
    <source>
        <dbReference type="EMBL" id="KFH47727.1"/>
    </source>
</evidence>
<gene>
    <name evidence="4" type="ORF">ACRE_013560</name>
</gene>
<dbReference type="EMBL" id="JPKY01000007">
    <property type="protein sequence ID" value="KFH47727.1"/>
    <property type="molecule type" value="Genomic_DNA"/>
</dbReference>
<organism evidence="4 5">
    <name type="scientific">Hapsidospora chrysogenum (strain ATCC 11550 / CBS 779.69 / DSM 880 / IAM 14645 / JCM 23072 / IMI 49137)</name>
    <name type="common">Acremonium chrysogenum</name>
    <dbReference type="NCBI Taxonomy" id="857340"/>
    <lineage>
        <taxon>Eukaryota</taxon>
        <taxon>Fungi</taxon>
        <taxon>Dikarya</taxon>
        <taxon>Ascomycota</taxon>
        <taxon>Pezizomycotina</taxon>
        <taxon>Sordariomycetes</taxon>
        <taxon>Hypocreomycetidae</taxon>
        <taxon>Hypocreales</taxon>
        <taxon>Bionectriaceae</taxon>
        <taxon>Hapsidospora</taxon>
    </lineage>
</organism>
<feature type="repeat" description="ANK" evidence="2">
    <location>
        <begin position="580"/>
        <end position="612"/>
    </location>
</feature>
<protein>
    <submittedName>
        <fullName evidence="4">Ankyrin repeat and SOCS box protein-like protein</fullName>
    </submittedName>
</protein>